<sequence>MLLLRYFLLLLPVLLVMNPAPSSAEQLPTVVVTGDPVAPSPSQPGTGLCSMSRISTDPATDFPQSNSSFAGGISTFLEALPGASNPNARVTSVLRTQLDLSNNNISGQQLSLGDFVNAVPGCPSGGCGFFVNDASTSFATRLRGYLNVTADMVSVPVHFGFYVDDAVAFSIYDRSARSYPVINRPPQLGFPTYRTTNSVTFAKPGLYPVEVLYAEIGEHAALEMSLRVGTFSDFERPANQAPVIKLNAEGFNLVAPEMFYQSETGQPSFPELDKCVQCSRQYANTAGNNGCSAGYYCNGAAVCDVCDTPIFCGASCSPCGQATPFCVARSRDHVCAECRQSEDCTAPDACHVGVCDAAGTCSFPAVTDGTACPGGTCQAGVCMPPDAGNPDASTPDGGGDGSDGGTVPDGGNVGSDGGAGSDGGDVGPDGGGNAPDGGSAGDGGPTGGEPDAGQGSDAGTGSGSGDGDGCPDPDGQPVGCGCGTALPSLAPLAFLGLAFLLRRVRRTSAG</sequence>
<dbReference type="NCBIfam" id="TIGR04566">
    <property type="entry name" value="myxo_TraA_Nterm"/>
    <property type="match status" value="1"/>
</dbReference>
<evidence type="ECO:0000256" key="2">
    <source>
        <dbReference type="SAM" id="SignalP"/>
    </source>
</evidence>
<feature type="signal peptide" evidence="2">
    <location>
        <begin position="1"/>
        <end position="24"/>
    </location>
</feature>
<feature type="compositionally biased region" description="Gly residues" evidence="1">
    <location>
        <begin position="456"/>
        <end position="468"/>
    </location>
</feature>
<protein>
    <recommendedName>
        <fullName evidence="5">TraA</fullName>
    </recommendedName>
</protein>
<evidence type="ECO:0000313" key="4">
    <source>
        <dbReference type="Proteomes" id="UP001207654"/>
    </source>
</evidence>
<reference evidence="3 4" key="1">
    <citation type="submission" date="2022-11" db="EMBL/GenBank/DDBJ databases">
        <title>Minimal conservation of predation-associated metabolite biosynthetic gene clusters underscores biosynthetic potential of Myxococcota including descriptions for ten novel species: Archangium lansinium sp. nov., Myxococcus landrumus sp. nov., Nannocystis bai.</title>
        <authorList>
            <person name="Ahearne A."/>
            <person name="Stevens C."/>
            <person name="Phillips K."/>
        </authorList>
    </citation>
    <scope>NUCLEOTIDE SEQUENCE [LARGE SCALE GENOMIC DNA]</scope>
    <source>
        <strain evidence="3 4">MIWBW</strain>
    </source>
</reference>
<keyword evidence="2" id="KW-0732">Signal</keyword>
<dbReference type="EMBL" id="JAPNKA010000001">
    <property type="protein sequence ID" value="MCY1082127.1"/>
    <property type="molecule type" value="Genomic_DNA"/>
</dbReference>
<dbReference type="RefSeq" id="WP_267540703.1">
    <property type="nucleotide sequence ID" value="NZ_JAPNKA010000001.1"/>
</dbReference>
<organism evidence="3 4">
    <name type="scientific">Archangium lansingense</name>
    <dbReference type="NCBI Taxonomy" id="2995310"/>
    <lineage>
        <taxon>Bacteria</taxon>
        <taxon>Pseudomonadati</taxon>
        <taxon>Myxococcota</taxon>
        <taxon>Myxococcia</taxon>
        <taxon>Myxococcales</taxon>
        <taxon>Cystobacterineae</taxon>
        <taxon>Archangiaceae</taxon>
        <taxon>Archangium</taxon>
    </lineage>
</organism>
<name>A0ABT4AK98_9BACT</name>
<evidence type="ECO:0008006" key="5">
    <source>
        <dbReference type="Google" id="ProtNLM"/>
    </source>
</evidence>
<gene>
    <name evidence="3" type="ORF">OV287_47560</name>
</gene>
<dbReference type="Proteomes" id="UP001207654">
    <property type="component" value="Unassembled WGS sequence"/>
</dbReference>
<evidence type="ECO:0000313" key="3">
    <source>
        <dbReference type="EMBL" id="MCY1082127.1"/>
    </source>
</evidence>
<keyword evidence="4" id="KW-1185">Reference proteome</keyword>
<feature type="compositionally biased region" description="Gly residues" evidence="1">
    <location>
        <begin position="396"/>
        <end position="447"/>
    </location>
</feature>
<feature type="region of interest" description="Disordered" evidence="1">
    <location>
        <begin position="388"/>
        <end position="476"/>
    </location>
</feature>
<feature type="chain" id="PRO_5045682078" description="TraA" evidence="2">
    <location>
        <begin position="25"/>
        <end position="510"/>
    </location>
</feature>
<evidence type="ECO:0000256" key="1">
    <source>
        <dbReference type="SAM" id="MobiDB-lite"/>
    </source>
</evidence>
<comment type="caution">
    <text evidence="3">The sequence shown here is derived from an EMBL/GenBank/DDBJ whole genome shotgun (WGS) entry which is preliminary data.</text>
</comment>
<dbReference type="InterPro" id="IPR030819">
    <property type="entry name" value="Myxo_TraA_N"/>
</dbReference>
<accession>A0ABT4AK98</accession>
<proteinExistence type="predicted"/>